<evidence type="ECO:0000313" key="3">
    <source>
        <dbReference type="Proteomes" id="UP000315295"/>
    </source>
</evidence>
<proteinExistence type="predicted"/>
<protein>
    <submittedName>
        <fullName evidence="2">Uncharacterized protein</fullName>
    </submittedName>
</protein>
<reference evidence="2 3" key="1">
    <citation type="journal article" date="2019" name="G3 (Bethesda)">
        <title>Sequencing of a Wild Apple (Malus baccata) Genome Unravels the Differences Between Cultivated and Wild Apple Species Regarding Disease Resistance and Cold Tolerance.</title>
        <authorList>
            <person name="Chen X."/>
        </authorList>
    </citation>
    <scope>NUCLEOTIDE SEQUENCE [LARGE SCALE GENOMIC DNA]</scope>
    <source>
        <strain evidence="3">cv. Shandingzi</strain>
        <tissue evidence="2">Leaves</tissue>
    </source>
</reference>
<dbReference type="InterPro" id="IPR055301">
    <property type="entry name" value="Lea14-like_2"/>
</dbReference>
<keyword evidence="1" id="KW-0812">Transmembrane</keyword>
<dbReference type="Proteomes" id="UP000315295">
    <property type="component" value="Unassembled WGS sequence"/>
</dbReference>
<keyword evidence="1" id="KW-1133">Transmembrane helix</keyword>
<keyword evidence="1" id="KW-0472">Membrane</keyword>
<name>A0A540N965_MALBA</name>
<feature type="transmembrane region" description="Helical" evidence="1">
    <location>
        <begin position="41"/>
        <end position="61"/>
    </location>
</feature>
<organism evidence="2 3">
    <name type="scientific">Malus baccata</name>
    <name type="common">Siberian crab apple</name>
    <name type="synonym">Pyrus baccata</name>
    <dbReference type="NCBI Taxonomy" id="106549"/>
    <lineage>
        <taxon>Eukaryota</taxon>
        <taxon>Viridiplantae</taxon>
        <taxon>Streptophyta</taxon>
        <taxon>Embryophyta</taxon>
        <taxon>Tracheophyta</taxon>
        <taxon>Spermatophyta</taxon>
        <taxon>Magnoliopsida</taxon>
        <taxon>eudicotyledons</taxon>
        <taxon>Gunneridae</taxon>
        <taxon>Pentapetalae</taxon>
        <taxon>rosids</taxon>
        <taxon>fabids</taxon>
        <taxon>Rosales</taxon>
        <taxon>Rosaceae</taxon>
        <taxon>Amygdaloideae</taxon>
        <taxon>Maleae</taxon>
        <taxon>Malus</taxon>
    </lineage>
</organism>
<dbReference type="EMBL" id="VIEB01000093">
    <property type="protein sequence ID" value="TQE07040.1"/>
    <property type="molecule type" value="Genomic_DNA"/>
</dbReference>
<dbReference type="PANTHER" id="PTHR31852">
    <property type="entry name" value="LATE EMBRYOGENESIS ABUNDANT (LEA) HYDROXYPROLINE-RICH GLYCOPROTEIN FAMILY"/>
    <property type="match status" value="1"/>
</dbReference>
<dbReference type="AlphaFoldDB" id="A0A540N965"/>
<keyword evidence="3" id="KW-1185">Reference proteome</keyword>
<comment type="caution">
    <text evidence="2">The sequence shown here is derived from an EMBL/GenBank/DDBJ whole genome shotgun (WGS) entry which is preliminary data.</text>
</comment>
<evidence type="ECO:0000313" key="2">
    <source>
        <dbReference type="EMBL" id="TQE07040.1"/>
    </source>
</evidence>
<evidence type="ECO:0000256" key="1">
    <source>
        <dbReference type="SAM" id="Phobius"/>
    </source>
</evidence>
<accession>A0A540N965</accession>
<sequence length="188" mass="21061">MAERYNHMGPVPVLPRRDEESAAYLQSEELRRQKRRMMYKYICIFLVVHIIVITIIALTVMKVKYPKVRLGNINVRSLNFDPTTPSFDAITTQVSVKNTNWGSYKFDAGTVMFLHQGLTMGQVSIPKDQAGMRSTKKVSVTVSLNSQGSSNLGSELKSGVLTLSSQAKLSGKVKLLFVCTILEQPQNY</sequence>
<gene>
    <name evidence="2" type="ORF">C1H46_007430</name>
</gene>
<dbReference type="STRING" id="106549.A0A540N965"/>